<accession>A0A097IUM7</accession>
<organism evidence="8">
    <name type="scientific">Undaria pinnatifida</name>
    <name type="common">Wakame</name>
    <name type="synonym">Alaria pinnatifida</name>
    <dbReference type="NCBI Taxonomy" id="74381"/>
    <lineage>
        <taxon>Eukaryota</taxon>
        <taxon>Sar</taxon>
        <taxon>Stramenopiles</taxon>
        <taxon>Ochrophyta</taxon>
        <taxon>PX clade</taxon>
        <taxon>Phaeophyceae</taxon>
        <taxon>Laminariales</taxon>
        <taxon>Alariaceae</taxon>
        <taxon>Undaria</taxon>
    </lineage>
</organism>
<dbReference type="Gene3D" id="3.90.110.10">
    <property type="entry name" value="Lactate dehydrogenase/glycoside hydrolase, family 4, C-terminal"/>
    <property type="match status" value="1"/>
</dbReference>
<reference evidence="8" key="1">
    <citation type="journal article" date="2014" name="PLoS ONE">
        <title>Phylogeny of c4-photosynthesis enzymes based on algal transcriptomic and genomic data supports an archaeal/proteobacterial origin and multiple duplication for most c4-related genes.</title>
        <authorList>
            <person name="Chi S."/>
            <person name="Wu S."/>
            <person name="Yu J."/>
            <person name="Wang X."/>
            <person name="Tang X."/>
            <person name="Liu T."/>
        </authorList>
    </citation>
    <scope>NUCLEOTIDE SEQUENCE</scope>
    <source>
        <strain evidence="8">FIDQ-2015133</strain>
    </source>
</reference>
<sequence>MATLKLVVTGGAGQIAYSLIPLIARGLVFGPGVRVHLRLLDIPPAANALDGVAMEIQDSLFSTVLDGVLATTDEGKAFEGAEVAILLGGFPRRPGMERGDLIGKNAGIMKKMGQALERYADHGCKVVVVANPAPTNCVVLSSHAPSIPRKNITCLSRLDHDRMIGMLLAEANRLLSLQDDNSAGGNGSGGGAGARERKLGPADIRGACVWGNHSNSQVPDVSSAELFIGNMWVPAVFAFRDAHLLGLNAPRPGSAPTGEGEVCSLTKAVRGRGAAVLEARKLSSAMSAANAIAGHLSDWLVPAAVSDSPPTAVSMGVPTDGNPFGVPEGLFCSLPVHCRGDGEWAFAEKYRLPCEGERQLDASIEELREEKAMVSEMLGEGMAAGGAPTPSSPASAVAPAQSSATPTSNL</sequence>
<evidence type="ECO:0000256" key="5">
    <source>
        <dbReference type="SAM" id="MobiDB-lite"/>
    </source>
</evidence>
<dbReference type="GO" id="GO:0006108">
    <property type="term" value="P:malate metabolic process"/>
    <property type="evidence" value="ECO:0007669"/>
    <property type="project" value="InterPro"/>
</dbReference>
<dbReference type="InterPro" id="IPR022383">
    <property type="entry name" value="Lactate/malate_DH_C"/>
</dbReference>
<dbReference type="Pfam" id="PF00056">
    <property type="entry name" value="Ldh_1_N"/>
    <property type="match status" value="1"/>
</dbReference>
<dbReference type="Gene3D" id="3.40.50.720">
    <property type="entry name" value="NAD(P)-binding Rossmann-like Domain"/>
    <property type="match status" value="1"/>
</dbReference>
<name>A0A097IUM7_UNDPI</name>
<dbReference type="FunFam" id="3.40.50.720:FF:000010">
    <property type="entry name" value="Malate dehydrogenase"/>
    <property type="match status" value="1"/>
</dbReference>
<dbReference type="AlphaFoldDB" id="A0A097IUM7"/>
<evidence type="ECO:0000256" key="2">
    <source>
        <dbReference type="ARBA" id="ARBA00012995"/>
    </source>
</evidence>
<dbReference type="GO" id="GO:0030060">
    <property type="term" value="F:L-malate dehydrogenase (NAD+) activity"/>
    <property type="evidence" value="ECO:0007669"/>
    <property type="project" value="UniProtKB-EC"/>
</dbReference>
<feature type="region of interest" description="Disordered" evidence="5">
    <location>
        <begin position="380"/>
        <end position="410"/>
    </location>
</feature>
<dbReference type="SUPFAM" id="SSF56327">
    <property type="entry name" value="LDH C-terminal domain-like"/>
    <property type="match status" value="1"/>
</dbReference>
<dbReference type="InterPro" id="IPR015955">
    <property type="entry name" value="Lactate_DH/Glyco_Ohase_4_C"/>
</dbReference>
<evidence type="ECO:0000259" key="6">
    <source>
        <dbReference type="Pfam" id="PF00056"/>
    </source>
</evidence>
<dbReference type="SUPFAM" id="SSF51735">
    <property type="entry name" value="NAD(P)-binding Rossmann-fold domains"/>
    <property type="match status" value="1"/>
</dbReference>
<dbReference type="PANTHER" id="PTHR23382">
    <property type="entry name" value="MALATE DEHYDROGENASE"/>
    <property type="match status" value="1"/>
</dbReference>
<dbReference type="InterPro" id="IPR001236">
    <property type="entry name" value="Lactate/malate_DH_N"/>
</dbReference>
<dbReference type="InterPro" id="IPR010945">
    <property type="entry name" value="Malate_DH_type2"/>
</dbReference>
<feature type="domain" description="Lactate/malate dehydrogenase N-terminal" evidence="6">
    <location>
        <begin position="5"/>
        <end position="152"/>
    </location>
</feature>
<evidence type="ECO:0000256" key="4">
    <source>
        <dbReference type="ARBA" id="ARBA00023027"/>
    </source>
</evidence>
<evidence type="ECO:0000259" key="7">
    <source>
        <dbReference type="Pfam" id="PF02866"/>
    </source>
</evidence>
<dbReference type="Pfam" id="PF02866">
    <property type="entry name" value="Ldh_1_C"/>
    <property type="match status" value="1"/>
</dbReference>
<feature type="domain" description="Lactate/malate dehydrogenase C-terminal" evidence="7">
    <location>
        <begin position="205"/>
        <end position="375"/>
    </location>
</feature>
<dbReference type="EMBL" id="KM113462">
    <property type="protein sequence ID" value="AIT70154.1"/>
    <property type="molecule type" value="mRNA"/>
</dbReference>
<dbReference type="EC" id="1.1.1.37" evidence="2"/>
<keyword evidence="3" id="KW-0560">Oxidoreductase</keyword>
<evidence type="ECO:0000256" key="1">
    <source>
        <dbReference type="ARBA" id="ARBA00009613"/>
    </source>
</evidence>
<dbReference type="InterPro" id="IPR036291">
    <property type="entry name" value="NAD(P)-bd_dom_sf"/>
</dbReference>
<proteinExistence type="evidence at transcript level"/>
<gene>
    <name evidence="8" type="primary">malate dehydrogenase</name>
</gene>
<keyword evidence="4" id="KW-0520">NAD</keyword>
<evidence type="ECO:0000313" key="8">
    <source>
        <dbReference type="EMBL" id="AIT70154.1"/>
    </source>
</evidence>
<comment type="similarity">
    <text evidence="1">Belongs to the LDH/MDH superfamily. MDH type 2 family.</text>
</comment>
<evidence type="ECO:0000256" key="3">
    <source>
        <dbReference type="ARBA" id="ARBA00023002"/>
    </source>
</evidence>
<protein>
    <recommendedName>
        <fullName evidence="2">malate dehydrogenase</fullName>
        <ecNumber evidence="2">1.1.1.37</ecNumber>
    </recommendedName>
</protein>